<evidence type="ECO:0000313" key="2">
    <source>
        <dbReference type="Proteomes" id="UP000593578"/>
    </source>
</evidence>
<dbReference type="Proteomes" id="UP000593578">
    <property type="component" value="Unassembled WGS sequence"/>
</dbReference>
<feature type="non-terminal residue" evidence="1">
    <location>
        <position position="106"/>
    </location>
</feature>
<evidence type="ECO:0000313" key="1">
    <source>
        <dbReference type="EMBL" id="MBA0584579.1"/>
    </source>
</evidence>
<dbReference type="EMBL" id="JABEZZ010000004">
    <property type="protein sequence ID" value="MBA0584579.1"/>
    <property type="molecule type" value="Genomic_DNA"/>
</dbReference>
<feature type="non-terminal residue" evidence="1">
    <location>
        <position position="1"/>
    </location>
</feature>
<name>A0A7J8P5P9_GOSRA</name>
<dbReference type="InterPro" id="IPR045096">
    <property type="entry name" value="EDR2-like"/>
</dbReference>
<dbReference type="PANTHER" id="PTHR12136">
    <property type="entry name" value="ENHANCED DISEASE RESISTANCE-RELATED"/>
    <property type="match status" value="1"/>
</dbReference>
<gene>
    <name evidence="1" type="ORF">Gorai_015384</name>
</gene>
<dbReference type="AlphaFoldDB" id="A0A7J8P5P9"/>
<dbReference type="PANTHER" id="PTHR12136:SF41">
    <property type="entry name" value="PLECKSTRIN HOMOLOGY (PH) AND LIPID-BINDING START DOMAINS-CONTAINING PROTEIN"/>
    <property type="match status" value="1"/>
</dbReference>
<reference evidence="1 2" key="1">
    <citation type="journal article" date="2019" name="Genome Biol. Evol.">
        <title>Insights into the evolution of the New World diploid cottons (Gossypium, subgenus Houzingenia) based on genome sequencing.</title>
        <authorList>
            <person name="Grover C.E."/>
            <person name="Arick M.A. 2nd"/>
            <person name="Thrash A."/>
            <person name="Conover J.L."/>
            <person name="Sanders W.S."/>
            <person name="Peterson D.G."/>
            <person name="Frelichowski J.E."/>
            <person name="Scheffler J.A."/>
            <person name="Scheffler B.E."/>
            <person name="Wendel J.F."/>
        </authorList>
    </citation>
    <scope>NUCLEOTIDE SEQUENCE [LARGE SCALE GENOMIC DNA]</scope>
    <source>
        <strain evidence="1">8</strain>
        <tissue evidence="1">Leaf</tissue>
    </source>
</reference>
<dbReference type="Gene3D" id="3.30.530.20">
    <property type="match status" value="1"/>
</dbReference>
<organism evidence="1 2">
    <name type="scientific">Gossypium raimondii</name>
    <name type="common">Peruvian cotton</name>
    <name type="synonym">Gossypium klotzschianum subsp. raimondii</name>
    <dbReference type="NCBI Taxonomy" id="29730"/>
    <lineage>
        <taxon>Eukaryota</taxon>
        <taxon>Viridiplantae</taxon>
        <taxon>Streptophyta</taxon>
        <taxon>Embryophyta</taxon>
        <taxon>Tracheophyta</taxon>
        <taxon>Spermatophyta</taxon>
        <taxon>Magnoliopsida</taxon>
        <taxon>eudicotyledons</taxon>
        <taxon>Gunneridae</taxon>
        <taxon>Pentapetalae</taxon>
        <taxon>rosids</taxon>
        <taxon>malvids</taxon>
        <taxon>Malvales</taxon>
        <taxon>Malvaceae</taxon>
        <taxon>Malvoideae</taxon>
        <taxon>Gossypium</taxon>
    </lineage>
</organism>
<dbReference type="SUPFAM" id="SSF55961">
    <property type="entry name" value="Bet v1-like"/>
    <property type="match status" value="1"/>
</dbReference>
<accession>A0A7J8P5P9</accession>
<comment type="caution">
    <text evidence="1">The sequence shown here is derived from an EMBL/GenBank/DDBJ whole genome shotgun (WGS) entry which is preliminary data.</text>
</comment>
<proteinExistence type="predicted"/>
<protein>
    <recommendedName>
        <fullName evidence="3">START domain-containing protein</fullName>
    </recommendedName>
</protein>
<dbReference type="InterPro" id="IPR023393">
    <property type="entry name" value="START-like_dom_sf"/>
</dbReference>
<sequence>VSDCLKKLKKGILIERLVAFDSQVKDIRAIAFDSFLSSLHWQWDDHPAIMAVGVVDETSEAIFQTLMSLGPSRSQWDFCFYKGCVVEHLDGHTDIVHKQLYSDWLP</sequence>
<evidence type="ECO:0008006" key="3">
    <source>
        <dbReference type="Google" id="ProtNLM"/>
    </source>
</evidence>